<keyword evidence="1" id="KW-0472">Membrane</keyword>
<evidence type="ECO:0000256" key="1">
    <source>
        <dbReference type="SAM" id="Phobius"/>
    </source>
</evidence>
<feature type="transmembrane region" description="Helical" evidence="1">
    <location>
        <begin position="42"/>
        <end position="66"/>
    </location>
</feature>
<protein>
    <submittedName>
        <fullName evidence="2">Uncharacterized protein</fullName>
    </submittedName>
</protein>
<keyword evidence="3" id="KW-1185">Reference proteome</keyword>
<gene>
    <name evidence="2" type="ORF">CGE01nite_13090</name>
</gene>
<accession>A0A4Y3KMB2</accession>
<dbReference type="PROSITE" id="PS51318">
    <property type="entry name" value="TAT"/>
    <property type="match status" value="1"/>
</dbReference>
<dbReference type="RefSeq" id="WP_048342061.1">
    <property type="nucleotide sequence ID" value="NZ_BJLQ01000010.1"/>
</dbReference>
<organism evidence="2 3">
    <name type="scientific">Cellulomonas gelida</name>
    <dbReference type="NCBI Taxonomy" id="1712"/>
    <lineage>
        <taxon>Bacteria</taxon>
        <taxon>Bacillati</taxon>
        <taxon>Actinomycetota</taxon>
        <taxon>Actinomycetes</taxon>
        <taxon>Micrococcales</taxon>
        <taxon>Cellulomonadaceae</taxon>
        <taxon>Cellulomonas</taxon>
    </lineage>
</organism>
<keyword evidence="1" id="KW-1133">Transmembrane helix</keyword>
<name>A0A4Y3KMB2_9CELL</name>
<keyword evidence="1" id="KW-0812">Transmembrane</keyword>
<sequence>MTVTPDTRDAYTAALRSALVEHVNESAHTRAQTPTRRRALRWFAGGAGFTVALGGATAAAAGLGLLPGSDRVDELADAVVVRATGSRVVDLGAPPAGATHLEVEITCLTPGHLVFANGASATCDDGDVTGYTLPVDGSGATTIDASSTLRWEGVFTYSHRAATALGVNANGDTYGVLGSDAGEPDLVAVEATNGRSGYVYASELAGYTPTSPEDAAAWMAEHGDEVRVIPVYESDGETVVGEFHQGGATDQP</sequence>
<evidence type="ECO:0000313" key="3">
    <source>
        <dbReference type="Proteomes" id="UP000320461"/>
    </source>
</evidence>
<dbReference type="AlphaFoldDB" id="A0A4Y3KMB2"/>
<reference evidence="2 3" key="1">
    <citation type="submission" date="2019-06" db="EMBL/GenBank/DDBJ databases">
        <title>Whole genome shotgun sequence of Cellulomonas gelida NBRC 3748.</title>
        <authorList>
            <person name="Hosoyama A."/>
            <person name="Uohara A."/>
            <person name="Ohji S."/>
            <person name="Ichikawa N."/>
        </authorList>
    </citation>
    <scope>NUCLEOTIDE SEQUENCE [LARGE SCALE GENOMIC DNA]</scope>
    <source>
        <strain evidence="2 3">NBRC 3748</strain>
    </source>
</reference>
<dbReference type="Proteomes" id="UP000320461">
    <property type="component" value="Unassembled WGS sequence"/>
</dbReference>
<dbReference type="InterPro" id="IPR006311">
    <property type="entry name" value="TAT_signal"/>
</dbReference>
<dbReference type="OrthoDB" id="3786257at2"/>
<dbReference type="EMBL" id="BJLQ01000010">
    <property type="protein sequence ID" value="GEA84058.1"/>
    <property type="molecule type" value="Genomic_DNA"/>
</dbReference>
<proteinExistence type="predicted"/>
<comment type="caution">
    <text evidence="2">The sequence shown here is derived from an EMBL/GenBank/DDBJ whole genome shotgun (WGS) entry which is preliminary data.</text>
</comment>
<evidence type="ECO:0000313" key="2">
    <source>
        <dbReference type="EMBL" id="GEA84058.1"/>
    </source>
</evidence>